<feature type="domain" description="SGNH hydrolase-type esterase" evidence="2">
    <location>
        <begin position="49"/>
        <end position="283"/>
    </location>
</feature>
<dbReference type="AlphaFoldDB" id="A0A6P1E8I3"/>
<keyword evidence="1" id="KW-0812">Transmembrane</keyword>
<evidence type="ECO:0000259" key="2">
    <source>
        <dbReference type="Pfam" id="PF13472"/>
    </source>
</evidence>
<name>A0A6P1E8I3_LENHI</name>
<reference evidence="3 4" key="1">
    <citation type="submission" date="2019-12" db="EMBL/GenBank/DDBJ databases">
        <title>Lactobacillus hilgardii FLUB.</title>
        <authorList>
            <person name="Gustaw K."/>
        </authorList>
    </citation>
    <scope>NUCLEOTIDE SEQUENCE [LARGE SCALE GENOMIC DNA]</scope>
    <source>
        <strain evidence="3 4">FLUB</strain>
    </source>
</reference>
<dbReference type="PANTHER" id="PTHR30383:SF27">
    <property type="entry name" value="SPORE GERMINATION LIPASE LIPC"/>
    <property type="match status" value="1"/>
</dbReference>
<keyword evidence="1" id="KW-0472">Membrane</keyword>
<evidence type="ECO:0000313" key="4">
    <source>
        <dbReference type="Proteomes" id="UP000465035"/>
    </source>
</evidence>
<proteinExistence type="predicted"/>
<dbReference type="RefSeq" id="WP_003553957.1">
    <property type="nucleotide sequence ID" value="NZ_CABKOL010000102.1"/>
</dbReference>
<dbReference type="InterPro" id="IPR013830">
    <property type="entry name" value="SGNH_hydro"/>
</dbReference>
<dbReference type="PANTHER" id="PTHR30383">
    <property type="entry name" value="THIOESTERASE 1/PROTEASE 1/LYSOPHOSPHOLIPASE L1"/>
    <property type="match status" value="1"/>
</dbReference>
<dbReference type="Proteomes" id="UP000465035">
    <property type="component" value="Chromosome"/>
</dbReference>
<dbReference type="InterPro" id="IPR036514">
    <property type="entry name" value="SGNH_hydro_sf"/>
</dbReference>
<protein>
    <submittedName>
        <fullName evidence="3">Hydrolase</fullName>
    </submittedName>
</protein>
<dbReference type="EMBL" id="CP047121">
    <property type="protein sequence ID" value="QHB52052.1"/>
    <property type="molecule type" value="Genomic_DNA"/>
</dbReference>
<dbReference type="SUPFAM" id="SSF52266">
    <property type="entry name" value="SGNH hydrolase"/>
    <property type="match status" value="1"/>
</dbReference>
<gene>
    <name evidence="3" type="ORF">GQR93_07545</name>
</gene>
<dbReference type="Gene3D" id="3.40.50.1110">
    <property type="entry name" value="SGNH hydrolase"/>
    <property type="match status" value="1"/>
</dbReference>
<evidence type="ECO:0000256" key="1">
    <source>
        <dbReference type="SAM" id="Phobius"/>
    </source>
</evidence>
<keyword evidence="3" id="KW-0378">Hydrolase</keyword>
<dbReference type="SMR" id="A0A6P1E8I3"/>
<dbReference type="GO" id="GO:0004622">
    <property type="term" value="F:phosphatidylcholine lysophospholipase activity"/>
    <property type="evidence" value="ECO:0007669"/>
    <property type="project" value="TreeGrafter"/>
</dbReference>
<sequence length="303" mass="34474">MKHQKKRSKSKLIIWSILILIFVTVGGFWAVGHFDSKQPTKPKTVRLTAIGDSLTYGVGDPSGKGGYTNLIRKKVNRSQHNVVMTTSNFGISGETTDQINHRVITSKKLQASIKQADVITVTTGGNDMLHFLKGNIGIQNDKLLSQQLKKYSLVYQKRVTRLLESIRHLNKHVQLFVFGIYNPVYVYFPQVSFISRSIQVNNQITKRVVLGQSNVHFIPIDKKLSDGQYQTAQSRTKLRKQATVFNHSDMAAGELEKMLGGQSTESNKYLSDEDHFHPNKLGYGIMTNLLYKEMRQYLNWLKE</sequence>
<accession>A0A6P1E8I3</accession>
<dbReference type="GeneID" id="69058212"/>
<feature type="transmembrane region" description="Helical" evidence="1">
    <location>
        <begin position="12"/>
        <end position="32"/>
    </location>
</feature>
<dbReference type="InterPro" id="IPR051532">
    <property type="entry name" value="Ester_Hydrolysis_Enzymes"/>
</dbReference>
<organism evidence="3 4">
    <name type="scientific">Lentilactobacillus hilgardii</name>
    <name type="common">Lactobacillus hilgardii</name>
    <dbReference type="NCBI Taxonomy" id="1588"/>
    <lineage>
        <taxon>Bacteria</taxon>
        <taxon>Bacillati</taxon>
        <taxon>Bacillota</taxon>
        <taxon>Bacilli</taxon>
        <taxon>Lactobacillales</taxon>
        <taxon>Lactobacillaceae</taxon>
        <taxon>Lentilactobacillus</taxon>
    </lineage>
</organism>
<keyword evidence="1" id="KW-1133">Transmembrane helix</keyword>
<dbReference type="Pfam" id="PF13472">
    <property type="entry name" value="Lipase_GDSL_2"/>
    <property type="match status" value="1"/>
</dbReference>
<evidence type="ECO:0000313" key="3">
    <source>
        <dbReference type="EMBL" id="QHB52052.1"/>
    </source>
</evidence>